<organism evidence="1 2">
    <name type="scientific">Ciona savignyi</name>
    <name type="common">Pacific transparent sea squirt</name>
    <dbReference type="NCBI Taxonomy" id="51511"/>
    <lineage>
        <taxon>Eukaryota</taxon>
        <taxon>Metazoa</taxon>
        <taxon>Chordata</taxon>
        <taxon>Tunicata</taxon>
        <taxon>Ascidiacea</taxon>
        <taxon>Phlebobranchia</taxon>
        <taxon>Cionidae</taxon>
        <taxon>Ciona</taxon>
    </lineage>
</organism>
<evidence type="ECO:0000313" key="2">
    <source>
        <dbReference type="Proteomes" id="UP000007875"/>
    </source>
</evidence>
<accession>H2Z3J8</accession>
<dbReference type="InParanoid" id="H2Z3J8"/>
<dbReference type="OMA" id="IRHRECD"/>
<evidence type="ECO:0008006" key="3">
    <source>
        <dbReference type="Google" id="ProtNLM"/>
    </source>
</evidence>
<proteinExistence type="predicted"/>
<dbReference type="Proteomes" id="UP000007875">
    <property type="component" value="Unassembled WGS sequence"/>
</dbReference>
<dbReference type="GeneTree" id="ENSGT00950000182976"/>
<sequence length="166" mass="19485">QLIDKFTDCVIRHRECDHVSKVLQERVFIFLLDHSSSVFIVHEDLKNEVLEKQKNVDLLLKVPEKKVQNNPKSLKRQYTFCKQVTKHEFEEHGLDTEHALLGLLRGIVADKNLDTKEKRKKLKQFQKSYPEIFSSQFPNGFPPLEVAKQRKQPLLSGALNRLRNLR</sequence>
<dbReference type="HOGENOM" id="CLU_1606389_0_0_1"/>
<dbReference type="STRING" id="51511.ENSCSAVP00000012160"/>
<reference evidence="1" key="3">
    <citation type="submission" date="2025-09" db="UniProtKB">
        <authorList>
            <consortium name="Ensembl"/>
        </authorList>
    </citation>
    <scope>IDENTIFICATION</scope>
</reference>
<reference evidence="2" key="1">
    <citation type="submission" date="2003-08" db="EMBL/GenBank/DDBJ databases">
        <authorList>
            <person name="Birren B."/>
            <person name="Nusbaum C."/>
            <person name="Abebe A."/>
            <person name="Abouelleil A."/>
            <person name="Adekoya E."/>
            <person name="Ait-zahra M."/>
            <person name="Allen N."/>
            <person name="Allen T."/>
            <person name="An P."/>
            <person name="Anderson M."/>
            <person name="Anderson S."/>
            <person name="Arachchi H."/>
            <person name="Armbruster J."/>
            <person name="Bachantsang P."/>
            <person name="Baldwin J."/>
            <person name="Barry A."/>
            <person name="Bayul T."/>
            <person name="Blitshsteyn B."/>
            <person name="Bloom T."/>
            <person name="Blye J."/>
            <person name="Boguslavskiy L."/>
            <person name="Borowsky M."/>
            <person name="Boukhgalter B."/>
            <person name="Brunache A."/>
            <person name="Butler J."/>
            <person name="Calixte N."/>
            <person name="Calvo S."/>
            <person name="Camarata J."/>
            <person name="Campo K."/>
            <person name="Chang J."/>
            <person name="Cheshatsang Y."/>
            <person name="Citroen M."/>
            <person name="Collymore A."/>
            <person name="Considine T."/>
            <person name="Cook A."/>
            <person name="Cooke P."/>
            <person name="Corum B."/>
            <person name="Cuomo C."/>
            <person name="David R."/>
            <person name="Dawoe T."/>
            <person name="Degray S."/>
            <person name="Dodge S."/>
            <person name="Dooley K."/>
            <person name="Dorje P."/>
            <person name="Dorjee K."/>
            <person name="Dorris L."/>
            <person name="Duffey N."/>
            <person name="Dupes A."/>
            <person name="Elkins T."/>
            <person name="Engels R."/>
            <person name="Erickson J."/>
            <person name="Farina A."/>
            <person name="Faro S."/>
            <person name="Ferreira P."/>
            <person name="Fischer H."/>
            <person name="Fitzgerald M."/>
            <person name="Foley K."/>
            <person name="Gage D."/>
            <person name="Galagan J."/>
            <person name="Gearin G."/>
            <person name="Gnerre S."/>
            <person name="Gnirke A."/>
            <person name="Goyette A."/>
            <person name="Graham J."/>
            <person name="Grandbois E."/>
            <person name="Gyaltsen K."/>
            <person name="Hafez N."/>
            <person name="Hagopian D."/>
            <person name="Hagos B."/>
            <person name="Hall J."/>
            <person name="Hatcher B."/>
            <person name="Heller A."/>
            <person name="Higgins H."/>
            <person name="Honan T."/>
            <person name="Horn A."/>
            <person name="Houde N."/>
            <person name="Hughes L."/>
            <person name="Hulme W."/>
            <person name="Husby E."/>
            <person name="Iliev I."/>
            <person name="Jaffe D."/>
            <person name="Jones C."/>
            <person name="Kamal M."/>
            <person name="Kamat A."/>
            <person name="Kamvysselis M."/>
            <person name="Karlsson E."/>
            <person name="Kells C."/>
            <person name="Kieu A."/>
            <person name="Kisner P."/>
            <person name="Kodira C."/>
            <person name="Kulbokas E."/>
            <person name="Labutti K."/>
            <person name="Lama D."/>
            <person name="Landers T."/>
            <person name="Leger J."/>
            <person name="Levine S."/>
            <person name="Lewis D."/>
            <person name="Lewis T."/>
            <person name="Lindblad-toh K."/>
            <person name="Liu X."/>
            <person name="Lokyitsang T."/>
            <person name="Lokyitsang Y."/>
            <person name="Lucien O."/>
            <person name="Lui A."/>
            <person name="Ma L.J."/>
            <person name="Mabbitt R."/>
            <person name="Macdonald J."/>
            <person name="Maclean C."/>
            <person name="Major J."/>
            <person name="Manning J."/>
            <person name="Marabella R."/>
            <person name="Maru K."/>
            <person name="Matthews C."/>
            <person name="Mauceli E."/>
            <person name="Mccarthy M."/>
            <person name="Mcdonough S."/>
            <person name="Mcghee T."/>
            <person name="Meldrim J."/>
            <person name="Meneus L."/>
            <person name="Mesirov J."/>
            <person name="Mihalev A."/>
            <person name="Mihova T."/>
            <person name="Mikkelsen T."/>
            <person name="Mlenga V."/>
            <person name="Moru K."/>
            <person name="Mozes J."/>
            <person name="Mulrain L."/>
            <person name="Munson G."/>
            <person name="Naylor J."/>
            <person name="Newes C."/>
            <person name="Nguyen C."/>
            <person name="Nguyen N."/>
            <person name="Nguyen T."/>
            <person name="Nicol R."/>
            <person name="Nielsen C."/>
            <person name="Nizzari M."/>
            <person name="Norbu C."/>
            <person name="Norbu N."/>
            <person name="O'donnell P."/>
            <person name="Okoawo O."/>
            <person name="O'leary S."/>
            <person name="Omotosho B."/>
            <person name="O'neill K."/>
            <person name="Osman S."/>
            <person name="Parker S."/>
            <person name="Perrin D."/>
            <person name="Phunkhang P."/>
            <person name="Piqani B."/>
            <person name="Purcell S."/>
            <person name="Rachupka T."/>
            <person name="Ramasamy U."/>
            <person name="Rameau R."/>
            <person name="Ray V."/>
            <person name="Raymond C."/>
            <person name="Retta R."/>
            <person name="Richardson S."/>
            <person name="Rise C."/>
            <person name="Rodriguez J."/>
            <person name="Rogers J."/>
            <person name="Rogov P."/>
            <person name="Rutman M."/>
            <person name="Schupbach R."/>
            <person name="Seaman C."/>
            <person name="Settipalli S."/>
            <person name="Sharpe T."/>
            <person name="Sheridan J."/>
            <person name="Sherpa N."/>
            <person name="Shi J."/>
            <person name="Smirnov S."/>
            <person name="Smith C."/>
            <person name="Sougnez C."/>
            <person name="Spencer B."/>
            <person name="Stalker J."/>
            <person name="Stange-thomann N."/>
            <person name="Stavropoulos S."/>
            <person name="Stetson K."/>
            <person name="Stone C."/>
            <person name="Stone S."/>
            <person name="Stubbs M."/>
            <person name="Talamas J."/>
            <person name="Tchuinga P."/>
            <person name="Tenzing P."/>
            <person name="Tesfaye S."/>
            <person name="Theodore J."/>
            <person name="Thoulutsang Y."/>
            <person name="Topham K."/>
            <person name="Towey S."/>
            <person name="Tsamla T."/>
            <person name="Tsomo N."/>
            <person name="Vallee D."/>
            <person name="Vassiliev H."/>
            <person name="Venkataraman V."/>
            <person name="Vinson J."/>
            <person name="Vo A."/>
            <person name="Wade C."/>
            <person name="Wang S."/>
            <person name="Wangchuk T."/>
            <person name="Wangdi T."/>
            <person name="Whittaker C."/>
            <person name="Wilkinson J."/>
            <person name="Wu Y."/>
            <person name="Wyman D."/>
            <person name="Yadav S."/>
            <person name="Yang S."/>
            <person name="Yang X."/>
            <person name="Yeager S."/>
            <person name="Yee E."/>
            <person name="Young G."/>
            <person name="Zainoun J."/>
            <person name="Zembeck L."/>
            <person name="Zimmer A."/>
            <person name="Zody M."/>
            <person name="Lander E."/>
        </authorList>
    </citation>
    <scope>NUCLEOTIDE SEQUENCE [LARGE SCALE GENOMIC DNA]</scope>
</reference>
<dbReference type="Ensembl" id="ENSCSAVT00000012301.1">
    <property type="protein sequence ID" value="ENSCSAVP00000012160.1"/>
    <property type="gene ID" value="ENSCSAVG00000007156.1"/>
</dbReference>
<name>H2Z3J8_CIOSA</name>
<dbReference type="PANTHER" id="PTHR16206:SF4">
    <property type="entry name" value="PROTEIN LET-99"/>
    <property type="match status" value="1"/>
</dbReference>
<evidence type="ECO:0000313" key="1">
    <source>
        <dbReference type="Ensembl" id="ENSCSAVP00000012160.1"/>
    </source>
</evidence>
<dbReference type="AlphaFoldDB" id="H2Z3J8"/>
<keyword evidence="2" id="KW-1185">Reference proteome</keyword>
<dbReference type="PANTHER" id="PTHR16206">
    <property type="entry name" value="DEP DOMAIN-CONTAINING"/>
    <property type="match status" value="1"/>
</dbReference>
<reference evidence="1" key="2">
    <citation type="submission" date="2025-08" db="UniProtKB">
        <authorList>
            <consortium name="Ensembl"/>
        </authorList>
    </citation>
    <scope>IDENTIFICATION</scope>
</reference>
<protein>
    <recommendedName>
        <fullName evidence="3">DEP domain-containing protein</fullName>
    </recommendedName>
</protein>